<dbReference type="Proteomes" id="UP000003340">
    <property type="component" value="Unassembled WGS sequence"/>
</dbReference>
<dbReference type="PANTHER" id="PTHR12213:SF0">
    <property type="entry name" value="CORRINOID ADENOSYLTRANSFERASE MMAB"/>
    <property type="match status" value="1"/>
</dbReference>
<feature type="region of interest" description="Disordered" evidence="14">
    <location>
        <begin position="164"/>
        <end position="186"/>
    </location>
</feature>
<keyword evidence="6 16" id="KW-0808">Transferase</keyword>
<dbReference type="SUPFAM" id="SSF143744">
    <property type="entry name" value="GlcG-like"/>
    <property type="match status" value="1"/>
</dbReference>
<evidence type="ECO:0000256" key="12">
    <source>
        <dbReference type="ARBA" id="ARBA00048555"/>
    </source>
</evidence>
<dbReference type="Gene3D" id="1.20.1200.10">
    <property type="entry name" value="Cobalamin adenosyltransferase-like"/>
    <property type="match status" value="1"/>
</dbReference>
<evidence type="ECO:0000256" key="8">
    <source>
        <dbReference type="ARBA" id="ARBA00022840"/>
    </source>
</evidence>
<dbReference type="Pfam" id="PF01923">
    <property type="entry name" value="Cob_adeno_trans"/>
    <property type="match status" value="1"/>
</dbReference>
<evidence type="ECO:0000256" key="2">
    <source>
        <dbReference type="ARBA" id="ARBA00007487"/>
    </source>
</evidence>
<evidence type="ECO:0000256" key="6">
    <source>
        <dbReference type="ARBA" id="ARBA00022679"/>
    </source>
</evidence>
<dbReference type="GO" id="GO:0005524">
    <property type="term" value="F:ATP binding"/>
    <property type="evidence" value="ECO:0007669"/>
    <property type="project" value="UniProtKB-KW"/>
</dbReference>
<dbReference type="NCBIfam" id="TIGR00636">
    <property type="entry name" value="PduO_Nterm"/>
    <property type="match status" value="1"/>
</dbReference>
<dbReference type="eggNOG" id="COG2096">
    <property type="taxonomic scope" value="Bacteria"/>
</dbReference>
<comment type="catalytic activity">
    <reaction evidence="12">
        <text>2 cob(II)yrinate a,c diamide + reduced [electron-transfer flavoprotein] + 2 ATP = 2 adenosylcob(III)yrinate a,c-diamide + 2 triphosphate + oxidized [electron-transfer flavoprotein] + 3 H(+)</text>
        <dbReference type="Rhea" id="RHEA:11528"/>
        <dbReference type="Rhea" id="RHEA-COMP:10685"/>
        <dbReference type="Rhea" id="RHEA-COMP:10686"/>
        <dbReference type="ChEBI" id="CHEBI:15378"/>
        <dbReference type="ChEBI" id="CHEBI:18036"/>
        <dbReference type="ChEBI" id="CHEBI:30616"/>
        <dbReference type="ChEBI" id="CHEBI:57692"/>
        <dbReference type="ChEBI" id="CHEBI:58307"/>
        <dbReference type="ChEBI" id="CHEBI:58503"/>
        <dbReference type="ChEBI" id="CHEBI:58537"/>
        <dbReference type="EC" id="2.5.1.17"/>
    </reaction>
</comment>
<evidence type="ECO:0000259" key="15">
    <source>
        <dbReference type="Pfam" id="PF01923"/>
    </source>
</evidence>
<dbReference type="STRING" id="537013.CLOSTMETH_00017"/>
<dbReference type="EMBL" id="ACEC01000002">
    <property type="protein sequence ID" value="EEG32279.1"/>
    <property type="molecule type" value="Genomic_DNA"/>
</dbReference>
<evidence type="ECO:0000256" key="10">
    <source>
        <dbReference type="ARBA" id="ARBA00033334"/>
    </source>
</evidence>
<keyword evidence="8" id="KW-0067">ATP-binding</keyword>
<dbReference type="GO" id="GO:0008817">
    <property type="term" value="F:corrinoid adenosyltransferase activity"/>
    <property type="evidence" value="ECO:0007669"/>
    <property type="project" value="UniProtKB-EC"/>
</dbReference>
<feature type="compositionally biased region" description="Low complexity" evidence="14">
    <location>
        <begin position="164"/>
        <end position="177"/>
    </location>
</feature>
<proteinExistence type="inferred from homology"/>
<evidence type="ECO:0000256" key="9">
    <source>
        <dbReference type="ARBA" id="ARBA00031529"/>
    </source>
</evidence>
<evidence type="ECO:0000256" key="3">
    <source>
        <dbReference type="ARBA" id="ARBA00012454"/>
    </source>
</evidence>
<reference evidence="16 17" key="2">
    <citation type="submission" date="2009-02" db="EMBL/GenBank/DDBJ databases">
        <title>Draft genome sequence of Clostridium methylpentosum (DSM 5476).</title>
        <authorList>
            <person name="Sudarsanam P."/>
            <person name="Ley R."/>
            <person name="Guruge J."/>
            <person name="Turnbaugh P.J."/>
            <person name="Mahowald M."/>
            <person name="Liep D."/>
            <person name="Gordon J."/>
        </authorList>
    </citation>
    <scope>NUCLEOTIDE SEQUENCE [LARGE SCALE GENOMIC DNA]</scope>
    <source>
        <strain evidence="16 17">DSM 5476</strain>
    </source>
</reference>
<evidence type="ECO:0000256" key="7">
    <source>
        <dbReference type="ARBA" id="ARBA00022741"/>
    </source>
</evidence>
<dbReference type="eggNOG" id="COG3193">
    <property type="taxonomic scope" value="Bacteria"/>
</dbReference>
<evidence type="ECO:0000313" key="17">
    <source>
        <dbReference type="Proteomes" id="UP000003340"/>
    </source>
</evidence>
<dbReference type="GO" id="GO:0009236">
    <property type="term" value="P:cobalamin biosynthetic process"/>
    <property type="evidence" value="ECO:0007669"/>
    <property type="project" value="UniProtKB-KW"/>
</dbReference>
<keyword evidence="5" id="KW-0169">Cobalamin biosynthesis</keyword>
<dbReference type="Gene3D" id="3.30.450.150">
    <property type="entry name" value="Haem-degrading domain"/>
    <property type="match status" value="1"/>
</dbReference>
<dbReference type="InterPro" id="IPR038084">
    <property type="entry name" value="PduO/GlcC-like_sf"/>
</dbReference>
<keyword evidence="7" id="KW-0547">Nucleotide-binding</keyword>
<dbReference type="HOGENOM" id="CLU_068893_0_0_9"/>
<evidence type="ECO:0000256" key="13">
    <source>
        <dbReference type="ARBA" id="ARBA00048692"/>
    </source>
</evidence>
<keyword evidence="17" id="KW-1185">Reference proteome</keyword>
<dbReference type="EC" id="2.5.1.17" evidence="3"/>
<dbReference type="Pfam" id="PF03928">
    <property type="entry name" value="HbpS-like"/>
    <property type="match status" value="1"/>
</dbReference>
<organism evidence="16 17">
    <name type="scientific">[Clostridium] methylpentosum DSM 5476</name>
    <dbReference type="NCBI Taxonomy" id="537013"/>
    <lineage>
        <taxon>Bacteria</taxon>
        <taxon>Bacillati</taxon>
        <taxon>Bacillota</taxon>
        <taxon>Clostridia</taxon>
        <taxon>Eubacteriales</taxon>
        <taxon>Oscillospiraceae</taxon>
        <taxon>Oscillospiraceae incertae sedis</taxon>
    </lineage>
</organism>
<dbReference type="InterPro" id="IPR036451">
    <property type="entry name" value="CblAdoTrfase-like_sf"/>
</dbReference>
<dbReference type="SUPFAM" id="SSF89028">
    <property type="entry name" value="Cobalamin adenosyltransferase-like"/>
    <property type="match status" value="1"/>
</dbReference>
<dbReference type="PANTHER" id="PTHR12213">
    <property type="entry name" value="CORRINOID ADENOSYLTRANSFERASE"/>
    <property type="match status" value="1"/>
</dbReference>
<evidence type="ECO:0000256" key="4">
    <source>
        <dbReference type="ARBA" id="ARBA00020963"/>
    </source>
</evidence>
<feature type="domain" description="Cobalamin adenosyltransferase-like" evidence="15">
    <location>
        <begin position="3"/>
        <end position="158"/>
    </location>
</feature>
<dbReference type="InterPro" id="IPR029499">
    <property type="entry name" value="PduO-typ"/>
</dbReference>
<sequence>MSIYTKAGDTGYTSTKNRMRIPKNSPVFKLLGTLDEFSSALGLAKQKLPQTIRDIVEQLQNDVILYNAEIAGGSKFATHDEVAKLETAIDSIMSTLPEIKAFVLPGATEGGAALDLARAVVRRAEREAVALSQTGGISRDSISWLNRISDLVYALARMTDMTATRQSQPTAQAPQAAPEEKSAPVSVPDIADAAPITGDQFSDRAFKLCDAVMAQARRQGLGVVTAVCDAGTNLVAFKRDDTAFLVSIDVAVNKAYTAASLKMTTEQVGKLTQPGEGLYGLQYSTDGKLILFGGGVPLTDGDGKIVGALGVSGGTADQDKALAEYGAQLFKKGVSIGNGNNSESN</sequence>
<name>C0E8B4_9FIRM</name>
<evidence type="ECO:0000313" key="16">
    <source>
        <dbReference type="EMBL" id="EEG32279.1"/>
    </source>
</evidence>
<dbReference type="InterPro" id="IPR005624">
    <property type="entry name" value="PduO/GlcC-like"/>
</dbReference>
<comment type="catalytic activity">
    <reaction evidence="13">
        <text>2 cob(II)alamin + reduced [electron-transfer flavoprotein] + 2 ATP = 2 adenosylcob(III)alamin + 2 triphosphate + oxidized [electron-transfer flavoprotein] + 3 H(+)</text>
        <dbReference type="Rhea" id="RHEA:28671"/>
        <dbReference type="Rhea" id="RHEA-COMP:10685"/>
        <dbReference type="Rhea" id="RHEA-COMP:10686"/>
        <dbReference type="ChEBI" id="CHEBI:15378"/>
        <dbReference type="ChEBI" id="CHEBI:16304"/>
        <dbReference type="ChEBI" id="CHEBI:18036"/>
        <dbReference type="ChEBI" id="CHEBI:18408"/>
        <dbReference type="ChEBI" id="CHEBI:30616"/>
        <dbReference type="ChEBI" id="CHEBI:57692"/>
        <dbReference type="ChEBI" id="CHEBI:58307"/>
        <dbReference type="EC" id="2.5.1.17"/>
    </reaction>
</comment>
<protein>
    <recommendedName>
        <fullName evidence="4">Corrinoid adenosyltransferase</fullName>
        <ecNumber evidence="3">2.5.1.17</ecNumber>
    </recommendedName>
    <alternativeName>
        <fullName evidence="9">Cob(II)alamin adenosyltransferase</fullName>
    </alternativeName>
    <alternativeName>
        <fullName evidence="11">Cob(II)yrinic acid a,c-diamide adenosyltransferase</fullName>
    </alternativeName>
    <alternativeName>
        <fullName evidence="10">Cobinamide/cobalamin adenosyltransferase</fullName>
    </alternativeName>
</protein>
<gene>
    <name evidence="16" type="ORF">CLOSTMETH_00017</name>
</gene>
<comment type="pathway">
    <text evidence="1">Cofactor biosynthesis; adenosylcobalamin biosynthesis; adenosylcobalamin from cob(II)yrinate a,c-diamide: step 2/7.</text>
</comment>
<accession>C0E8B4</accession>
<comment type="caution">
    <text evidence="16">The sequence shown here is derived from an EMBL/GenBank/DDBJ whole genome shotgun (WGS) entry which is preliminary data.</text>
</comment>
<comment type="similarity">
    <text evidence="2">Belongs to the Cob(I)alamin adenosyltransferase family.</text>
</comment>
<evidence type="ECO:0000256" key="5">
    <source>
        <dbReference type="ARBA" id="ARBA00022573"/>
    </source>
</evidence>
<evidence type="ECO:0000256" key="1">
    <source>
        <dbReference type="ARBA" id="ARBA00005121"/>
    </source>
</evidence>
<evidence type="ECO:0000256" key="11">
    <source>
        <dbReference type="ARBA" id="ARBA00033354"/>
    </source>
</evidence>
<evidence type="ECO:0000256" key="14">
    <source>
        <dbReference type="SAM" id="MobiDB-lite"/>
    </source>
</evidence>
<dbReference type="AlphaFoldDB" id="C0E8B4"/>
<dbReference type="InterPro" id="IPR016030">
    <property type="entry name" value="CblAdoTrfase-like"/>
</dbReference>
<reference evidence="16 17" key="1">
    <citation type="submission" date="2009-01" db="EMBL/GenBank/DDBJ databases">
        <authorList>
            <person name="Fulton L."/>
            <person name="Clifton S."/>
            <person name="Fulton B."/>
            <person name="Xu J."/>
            <person name="Minx P."/>
            <person name="Pepin K.H."/>
            <person name="Johnson M."/>
            <person name="Bhonagiri V."/>
            <person name="Nash W.E."/>
            <person name="Mardis E.R."/>
            <person name="Wilson R.K."/>
        </authorList>
    </citation>
    <scope>NUCLEOTIDE SEQUENCE [LARGE SCALE GENOMIC DNA]</scope>
    <source>
        <strain evidence="16 17">DSM 5476</strain>
    </source>
</reference>